<evidence type="ECO:0000313" key="2">
    <source>
        <dbReference type="Proteomes" id="UP000663859"/>
    </source>
</evidence>
<proteinExistence type="predicted"/>
<evidence type="ECO:0000313" key="1">
    <source>
        <dbReference type="EMBL" id="CAF0699160.1"/>
    </source>
</evidence>
<keyword evidence="2" id="KW-1185">Reference proteome</keyword>
<gene>
    <name evidence="1" type="ORF">MPNT_30144</name>
</gene>
<dbReference type="Proteomes" id="UP000663859">
    <property type="component" value="Unassembled WGS sequence"/>
</dbReference>
<organism evidence="1 2">
    <name type="scientific">Candidatus Methylacidithermus pantelleriae</name>
    <dbReference type="NCBI Taxonomy" id="2744239"/>
    <lineage>
        <taxon>Bacteria</taxon>
        <taxon>Pseudomonadati</taxon>
        <taxon>Verrucomicrobiota</taxon>
        <taxon>Methylacidiphilae</taxon>
        <taxon>Methylacidiphilales</taxon>
        <taxon>Methylacidiphilaceae</taxon>
        <taxon>Candidatus Methylacidithermus</taxon>
    </lineage>
</organism>
<reference evidence="1" key="1">
    <citation type="submission" date="2021-02" db="EMBL/GenBank/DDBJ databases">
        <authorList>
            <person name="Cremers G."/>
            <person name="Picone N."/>
        </authorList>
    </citation>
    <scope>NUCLEOTIDE SEQUENCE</scope>
    <source>
        <strain evidence="1">PQ17</strain>
    </source>
</reference>
<comment type="caution">
    <text evidence="1">The sequence shown here is derived from an EMBL/GenBank/DDBJ whole genome shotgun (WGS) entry which is preliminary data.</text>
</comment>
<name>A0A8J2BTL2_9BACT</name>
<dbReference type="AlphaFoldDB" id="A0A8J2BTL2"/>
<dbReference type="EMBL" id="CAJNOB010000023">
    <property type="protein sequence ID" value="CAF0699160.1"/>
    <property type="molecule type" value="Genomic_DNA"/>
</dbReference>
<protein>
    <submittedName>
        <fullName evidence="1">Uncharacterized protein</fullName>
    </submittedName>
</protein>
<accession>A0A8J2BTL2</accession>
<sequence>MDARYVWQPEVLPNLRVQRSSPSLGLVLCKGDVSPSRQQGNHLLRLVPGCRQASSSESAILGNRNELYPQKFPTVSLNEAQAPTCEGDSRTRRKKLIEDRKSLAAQKKEGVKESVERMLRRISSHWVRGTRPSLGPSVTILVTGSLSFTSSRRGTSLP</sequence>